<accession>A0ABS6ZUQ4</accession>
<evidence type="ECO:0000313" key="2">
    <source>
        <dbReference type="Proteomes" id="UP000724268"/>
    </source>
</evidence>
<proteinExistence type="predicted"/>
<keyword evidence="2" id="KW-1185">Reference proteome</keyword>
<gene>
    <name evidence="1" type="ORF">KZX47_01235</name>
</gene>
<protein>
    <submittedName>
        <fullName evidence="1">Uncharacterized protein</fullName>
    </submittedName>
</protein>
<organism evidence="1 2">
    <name type="scientific">Thermus brevis</name>
    <dbReference type="NCBI Taxonomy" id="2862456"/>
    <lineage>
        <taxon>Bacteria</taxon>
        <taxon>Thermotogati</taxon>
        <taxon>Deinococcota</taxon>
        <taxon>Deinococci</taxon>
        <taxon>Thermales</taxon>
        <taxon>Thermaceae</taxon>
        <taxon>Thermus</taxon>
    </lineage>
</organism>
<reference evidence="1 2" key="1">
    <citation type="submission" date="2021-07" db="EMBL/GenBank/DDBJ databases">
        <title>Thermus aquaticus gen. n. and sp. n., a nonsporulating extreme thermophile.</title>
        <authorList>
            <person name="Hu C.-J."/>
            <person name="Li W.-J."/>
            <person name="Xian W.-D."/>
        </authorList>
    </citation>
    <scope>NUCLEOTIDE SEQUENCE [LARGE SCALE GENOMIC DNA]</scope>
    <source>
        <strain evidence="1 2">SYSU G05001</strain>
    </source>
</reference>
<dbReference type="RefSeq" id="WP_219758679.1">
    <property type="nucleotide sequence ID" value="NZ_JAHXRS010000001.1"/>
</dbReference>
<comment type="caution">
    <text evidence="1">The sequence shown here is derived from an EMBL/GenBank/DDBJ whole genome shotgun (WGS) entry which is preliminary data.</text>
</comment>
<evidence type="ECO:0000313" key="1">
    <source>
        <dbReference type="EMBL" id="MBW6393786.1"/>
    </source>
</evidence>
<dbReference type="EMBL" id="JAHXRS010000001">
    <property type="protein sequence ID" value="MBW6393786.1"/>
    <property type="molecule type" value="Genomic_DNA"/>
</dbReference>
<sequence>MALWLVRAGKRGETEAFCLESYEHLPEELKAELPLKRIWILVEDEENA</sequence>
<name>A0ABS6ZUQ4_9DEIN</name>
<dbReference type="Proteomes" id="UP000724268">
    <property type="component" value="Unassembled WGS sequence"/>
</dbReference>